<keyword evidence="4" id="KW-0804">Transcription</keyword>
<keyword evidence="1" id="KW-0805">Transcription regulation</keyword>
<dbReference type="PANTHER" id="PTHR46796:SF10">
    <property type="entry name" value="TRANSCRIPTIONAL ACTIVATOR FEAR"/>
    <property type="match status" value="1"/>
</dbReference>
<comment type="caution">
    <text evidence="6">The sequence shown here is derived from an EMBL/GenBank/DDBJ whole genome shotgun (WGS) entry which is preliminary data.</text>
</comment>
<evidence type="ECO:0000256" key="4">
    <source>
        <dbReference type="ARBA" id="ARBA00023163"/>
    </source>
</evidence>
<dbReference type="PANTHER" id="PTHR46796">
    <property type="entry name" value="HTH-TYPE TRANSCRIPTIONAL ACTIVATOR RHAS-RELATED"/>
    <property type="match status" value="1"/>
</dbReference>
<dbReference type="RefSeq" id="WP_259036412.1">
    <property type="nucleotide sequence ID" value="NZ_JAJISC010000005.1"/>
</dbReference>
<dbReference type="InterPro" id="IPR018062">
    <property type="entry name" value="HTH_AraC-typ_CS"/>
</dbReference>
<feature type="domain" description="HTH araC/xylS-type" evidence="5">
    <location>
        <begin position="153"/>
        <end position="251"/>
    </location>
</feature>
<evidence type="ECO:0000313" key="6">
    <source>
        <dbReference type="EMBL" id="MCS2609903.1"/>
    </source>
</evidence>
<proteinExistence type="predicted"/>
<evidence type="ECO:0000313" key="7">
    <source>
        <dbReference type="Proteomes" id="UP001165542"/>
    </source>
</evidence>
<dbReference type="EMBL" id="JAJISC010000005">
    <property type="protein sequence ID" value="MCS2609903.1"/>
    <property type="molecule type" value="Genomic_DNA"/>
</dbReference>
<keyword evidence="7" id="KW-1185">Reference proteome</keyword>
<name>A0ABT2EEW7_9GAMM</name>
<sequence length="266" mass="29295">MQSIIRQAPLESDTHHHAHDFHQIVITLCGSAEFEIEGLGGHVNAFSGCIVPANHEHYYSGNGYNRQLILDLPADAPALTGEHRELVALFDAPRFFALDTSLRHYLAFIESELALGSAVPSGQQERIAATLLGALKARLGSTPGGAPGRLDLDQLNRYILRHLAEELRVADLARVACLSEAHFSERFRAQTGLSPWQYVKRQRLSAARQLIATSRLPLTDIALQTGFANQSALSHAFRRSFGISPRSLRQAERQHDPILAASNKLN</sequence>
<evidence type="ECO:0000256" key="2">
    <source>
        <dbReference type="ARBA" id="ARBA00023125"/>
    </source>
</evidence>
<evidence type="ECO:0000256" key="3">
    <source>
        <dbReference type="ARBA" id="ARBA00023159"/>
    </source>
</evidence>
<keyword evidence="3" id="KW-0010">Activator</keyword>
<dbReference type="InterPro" id="IPR037923">
    <property type="entry name" value="HTH-like"/>
</dbReference>
<evidence type="ECO:0000259" key="5">
    <source>
        <dbReference type="PROSITE" id="PS01124"/>
    </source>
</evidence>
<organism evidence="6 7">
    <name type="scientific">Halomonas dongshanensis</name>
    <dbReference type="NCBI Taxonomy" id="2890835"/>
    <lineage>
        <taxon>Bacteria</taxon>
        <taxon>Pseudomonadati</taxon>
        <taxon>Pseudomonadota</taxon>
        <taxon>Gammaproteobacteria</taxon>
        <taxon>Oceanospirillales</taxon>
        <taxon>Halomonadaceae</taxon>
        <taxon>Halomonas</taxon>
    </lineage>
</organism>
<dbReference type="PROSITE" id="PS01124">
    <property type="entry name" value="HTH_ARAC_FAMILY_2"/>
    <property type="match status" value="1"/>
</dbReference>
<dbReference type="SMART" id="SM00342">
    <property type="entry name" value="HTH_ARAC"/>
    <property type="match status" value="1"/>
</dbReference>
<dbReference type="Proteomes" id="UP001165542">
    <property type="component" value="Unassembled WGS sequence"/>
</dbReference>
<dbReference type="InterPro" id="IPR050204">
    <property type="entry name" value="AraC_XylS_family_regulators"/>
</dbReference>
<protein>
    <submittedName>
        <fullName evidence="6">AraC family transcriptional regulator</fullName>
    </submittedName>
</protein>
<keyword evidence="2" id="KW-0238">DNA-binding</keyword>
<dbReference type="InterPro" id="IPR018060">
    <property type="entry name" value="HTH_AraC"/>
</dbReference>
<evidence type="ECO:0000256" key="1">
    <source>
        <dbReference type="ARBA" id="ARBA00023015"/>
    </source>
</evidence>
<dbReference type="PROSITE" id="PS00041">
    <property type="entry name" value="HTH_ARAC_FAMILY_1"/>
    <property type="match status" value="1"/>
</dbReference>
<dbReference type="Pfam" id="PF12833">
    <property type="entry name" value="HTH_18"/>
    <property type="match status" value="1"/>
</dbReference>
<dbReference type="SUPFAM" id="SSF46689">
    <property type="entry name" value="Homeodomain-like"/>
    <property type="match status" value="2"/>
</dbReference>
<accession>A0ABT2EEW7</accession>
<gene>
    <name evidence="6" type="ORF">LLY24_11330</name>
</gene>
<reference evidence="6" key="1">
    <citation type="submission" date="2021-11" db="EMBL/GenBank/DDBJ databases">
        <title>Halomonas sp., isolated from a coastal aquaculture zone in Dongshan Bay.</title>
        <authorList>
            <person name="Lin W."/>
        </authorList>
    </citation>
    <scope>NUCLEOTIDE SEQUENCE</scope>
    <source>
        <strain evidence="6">Yzlin-01</strain>
    </source>
</reference>
<dbReference type="SUPFAM" id="SSF51215">
    <property type="entry name" value="Regulatory protein AraC"/>
    <property type="match status" value="1"/>
</dbReference>
<dbReference type="InterPro" id="IPR009057">
    <property type="entry name" value="Homeodomain-like_sf"/>
</dbReference>
<dbReference type="Gene3D" id="1.10.10.60">
    <property type="entry name" value="Homeodomain-like"/>
    <property type="match status" value="1"/>
</dbReference>